<evidence type="ECO:0000313" key="16">
    <source>
        <dbReference type="EMBL" id="AWK77886.1"/>
    </source>
</evidence>
<proteinExistence type="predicted"/>
<keyword evidence="7" id="KW-0378">Hydrolase</keyword>
<name>A0A2U8JQB3_9VIRU</name>
<dbReference type="SUPFAM" id="SSF56672">
    <property type="entry name" value="DNA/RNA polymerases"/>
    <property type="match status" value="1"/>
</dbReference>
<keyword evidence="3" id="KW-0645">Protease</keyword>
<keyword evidence="13" id="KW-1133">Transmembrane helix</keyword>
<organism evidence="16">
    <name type="scientific">Victoria bee virus 1</name>
    <dbReference type="NCBI Taxonomy" id="2201321"/>
    <lineage>
        <taxon>Viruses</taxon>
        <taxon>Riboviria</taxon>
        <taxon>Orthornavirae</taxon>
        <taxon>Pisuviricota</taxon>
        <taxon>Pisoniviricetes</taxon>
        <taxon>Picornavirales</taxon>
    </lineage>
</organism>
<dbReference type="PROSITE" id="PS51218">
    <property type="entry name" value="SF3_HELICASE_2"/>
    <property type="match status" value="1"/>
</dbReference>
<dbReference type="InterPro" id="IPR029053">
    <property type="entry name" value="Viral_coat"/>
</dbReference>
<dbReference type="GO" id="GO:0006351">
    <property type="term" value="P:DNA-templated transcription"/>
    <property type="evidence" value="ECO:0007669"/>
    <property type="project" value="InterPro"/>
</dbReference>
<evidence type="ECO:0000256" key="7">
    <source>
        <dbReference type="ARBA" id="ARBA00022801"/>
    </source>
</evidence>
<dbReference type="CDD" id="cd23169">
    <property type="entry name" value="ps-ssRNAv-Picornavirales"/>
    <property type="match status" value="1"/>
</dbReference>
<keyword evidence="4" id="KW-0808">Transferase</keyword>
<accession>A0A2U8JQB3</accession>
<dbReference type="Pfam" id="PF00910">
    <property type="entry name" value="RNA_helicase"/>
    <property type="match status" value="1"/>
</dbReference>
<dbReference type="SUPFAM" id="SSF88633">
    <property type="entry name" value="Positive stranded ssRNA viruses"/>
    <property type="match status" value="2"/>
</dbReference>
<evidence type="ECO:0000256" key="3">
    <source>
        <dbReference type="ARBA" id="ARBA00022670"/>
    </source>
</evidence>
<dbReference type="GO" id="GO:0006508">
    <property type="term" value="P:proteolysis"/>
    <property type="evidence" value="ECO:0007669"/>
    <property type="project" value="UniProtKB-KW"/>
</dbReference>
<dbReference type="GO" id="GO:0044423">
    <property type="term" value="C:virion component"/>
    <property type="evidence" value="ECO:0007669"/>
    <property type="project" value="UniProtKB-KW"/>
</dbReference>
<evidence type="ECO:0000256" key="2">
    <source>
        <dbReference type="ARBA" id="ARBA00022484"/>
    </source>
</evidence>
<evidence type="ECO:0000256" key="10">
    <source>
        <dbReference type="ARBA" id="ARBA00022844"/>
    </source>
</evidence>
<keyword evidence="10" id="KW-0946">Virion</keyword>
<evidence type="ECO:0000256" key="5">
    <source>
        <dbReference type="ARBA" id="ARBA00022695"/>
    </source>
</evidence>
<evidence type="ECO:0000259" key="15">
    <source>
        <dbReference type="PROSITE" id="PS51218"/>
    </source>
</evidence>
<dbReference type="Gene3D" id="3.30.70.270">
    <property type="match status" value="1"/>
</dbReference>
<dbReference type="InterPro" id="IPR043128">
    <property type="entry name" value="Rev_trsase/Diguanyl_cyclase"/>
</dbReference>
<evidence type="ECO:0000256" key="6">
    <source>
        <dbReference type="ARBA" id="ARBA00022741"/>
    </source>
</evidence>
<keyword evidence="9" id="KW-0067">ATP-binding</keyword>
<dbReference type="GO" id="GO:0005524">
    <property type="term" value="F:ATP binding"/>
    <property type="evidence" value="ECO:0007669"/>
    <property type="project" value="UniProtKB-KW"/>
</dbReference>
<evidence type="ECO:0000256" key="13">
    <source>
        <dbReference type="SAM" id="Phobius"/>
    </source>
</evidence>
<evidence type="ECO:0000256" key="8">
    <source>
        <dbReference type="ARBA" id="ARBA00022807"/>
    </source>
</evidence>
<feature type="transmembrane region" description="Helical" evidence="13">
    <location>
        <begin position="1309"/>
        <end position="1331"/>
    </location>
</feature>
<keyword evidence="11" id="KW-0693">Viral RNA replication</keyword>
<dbReference type="InterPro" id="IPR043502">
    <property type="entry name" value="DNA/RNA_pol_sf"/>
</dbReference>
<dbReference type="Gene3D" id="2.60.120.20">
    <property type="match status" value="2"/>
</dbReference>
<dbReference type="GO" id="GO:0003968">
    <property type="term" value="F:RNA-directed RNA polymerase activity"/>
    <property type="evidence" value="ECO:0007669"/>
    <property type="project" value="UniProtKB-KW"/>
</dbReference>
<comment type="subcellular location">
    <subcellularLocation>
        <location evidence="1">Virion</location>
    </subcellularLocation>
</comment>
<dbReference type="GO" id="GO:0003723">
    <property type="term" value="F:RNA binding"/>
    <property type="evidence" value="ECO:0007669"/>
    <property type="project" value="InterPro"/>
</dbReference>
<feature type="domain" description="RdRp catalytic" evidence="14">
    <location>
        <begin position="2445"/>
        <end position="2584"/>
    </location>
</feature>
<evidence type="ECO:0000256" key="12">
    <source>
        <dbReference type="SAM" id="MobiDB-lite"/>
    </source>
</evidence>
<evidence type="ECO:0000256" key="9">
    <source>
        <dbReference type="ARBA" id="ARBA00022840"/>
    </source>
</evidence>
<feature type="region of interest" description="Disordered" evidence="12">
    <location>
        <begin position="1"/>
        <end position="20"/>
    </location>
</feature>
<dbReference type="EMBL" id="MG995723">
    <property type="protein sequence ID" value="AWK77886.1"/>
    <property type="molecule type" value="Genomic_RNA"/>
</dbReference>
<keyword evidence="8" id="KW-0788">Thiol protease</keyword>
<evidence type="ECO:0000256" key="11">
    <source>
        <dbReference type="ARBA" id="ARBA00022953"/>
    </source>
</evidence>
<dbReference type="InterPro" id="IPR014759">
    <property type="entry name" value="Helicase_SF3_ssRNA_vir"/>
</dbReference>
<dbReference type="PROSITE" id="PS50507">
    <property type="entry name" value="RDRP_SSRNA_POS"/>
    <property type="match status" value="1"/>
</dbReference>
<dbReference type="InterPro" id="IPR009003">
    <property type="entry name" value="Peptidase_S1_PA"/>
</dbReference>
<evidence type="ECO:0000256" key="4">
    <source>
        <dbReference type="ARBA" id="ARBA00022679"/>
    </source>
</evidence>
<reference evidence="16" key="1">
    <citation type="journal article" date="2018" name="J. Gen. Virol.">
        <title>Metagenomic analysis of Varroa-free Australian honey bees (Apis mellifera) shows a diverse Picornavirales virome.</title>
        <authorList>
            <person name="Roberts J.M."/>
            <person name="Anderson D.L."/>
            <person name="Durr P.A."/>
        </authorList>
    </citation>
    <scope>NUCLEOTIDE SEQUENCE</scope>
    <source>
        <strain evidence="16">VN2-2</strain>
    </source>
</reference>
<dbReference type="GO" id="GO:0008234">
    <property type="term" value="F:cysteine-type peptidase activity"/>
    <property type="evidence" value="ECO:0007669"/>
    <property type="project" value="UniProtKB-KW"/>
</dbReference>
<reference evidence="16" key="2">
    <citation type="submission" date="2018-02" db="EMBL/GenBank/DDBJ databases">
        <authorList>
            <person name="Anderson D."/>
            <person name="Durr P."/>
        </authorList>
    </citation>
    <scope>NUCLEOTIDE SEQUENCE</scope>
    <source>
        <strain evidence="16">VN2-2</strain>
    </source>
</reference>
<keyword evidence="13" id="KW-0812">Transmembrane</keyword>
<feature type="domain" description="SF3 helicase" evidence="15">
    <location>
        <begin position="1455"/>
        <end position="1632"/>
    </location>
</feature>
<evidence type="ECO:0000256" key="1">
    <source>
        <dbReference type="ARBA" id="ARBA00004328"/>
    </source>
</evidence>
<evidence type="ECO:0000259" key="14">
    <source>
        <dbReference type="PROSITE" id="PS50507"/>
    </source>
</evidence>
<keyword evidence="5" id="KW-0548">Nucleotidyltransferase</keyword>
<dbReference type="SUPFAM" id="SSF50494">
    <property type="entry name" value="Trypsin-like serine proteases"/>
    <property type="match status" value="1"/>
</dbReference>
<sequence>MSPQTLALENETASHGNGSLTHATHSGNSLCSDYCTSHNSLPICMLSDPTLQDDTEIVKGGPTGPTAQSATAGSVHSAIVAERSESKSTFASSSNDRSHMQDVPVEQPSYFDQWIRVKSVTWDSSTSTEFVSINLPSDLLNSRSTVADTAFTANNPALNLFNSSAFVSWDSLEAYVTVSSPPNVSGLALLTACPHSLYPSTMRFGNGNDFYKSQLEIDKVRAFNMPHVKVSYTESNSAILTVPWNFEVASASTTSNLCVPTTVLKLALFNFISPDCGAGSSSSVTLTLFVKFNGLRGEGKRPLNVPMTFDASYSYASLQDDDHEFSSKDATMYTDLCNQSQFNIIYEFVPSGPPHMRTWTANAVVKYFDSKHLFASQCCFTKQQAKQDIIKQVVARYGTLQDLTSILGTVSNIASTVADLANPVKLTSTVGSLVSGGLSKLLGGVTLDAPWSPPATESRVIPINVDNFPGGVGPRKVVVMDIDDSHHESPLEGISYDDPDMRDSLTRSGLLFAADIPVSTAPGVLFHIPCSVIDGCVAFDGVSNLDRGVFKPTPAGMASSLYQYVQGTKIYDFMLVKSVMQTVTLNFAFNPTFPPNQFGHAMAGRSETVTFQEDVAKSVECPIISPWRLFPHNPPRLMLKTETGEPITSFGYLTVTLVNPITSNALCASSIRIVVSSKFAPNVKLYCPRVSNLTTCFSGPIASNTPVLQDDVVDVVVDEVMDVDDVDEAMDDDPHVVHCWCAKCLEEFENSPLRLSIDEDVEMVEVDVDEEMAEDPEPTCSCMYDCCSHMCTLQDDDTVVEEYQDGASTAPPVVTTQRIVRTLDGFGASPSLKDCARRFDDYFTFKGKLASETDGTIKLFVIPITPIPQKTVSPDDLKFQISSPNAFQTLSLTHGYFGGAMDLNLSVTGIPNGTVTARYVNGTPMFSYVNTTTPLRTASSNLNWHILDINTPLSVPAYVDQVLRDYTGMRAKEKRSLETNNQITLGLPNHNEFSAISTVATETSSFSIDPQTYMNYAWQTRVRPTVLGTLIVSIEIPAGQSVEGSLVVDMRAADSAHWSWPTGTPLCGTGVGSEQFKMYSFNILECPSTVYDGNKSTTADPNSALQYFSRPIGGSIGVRSYPLVNNVSAAVIKKKLMESGDVETNPGPVFSTLGSGEVSNLSSATAHLKQWLNSASSGVGNTFKAISSIPSAINNVNEAVPTMVDTANGVKSSAASVGKAADTMQDILSYVQAKISRVFDIPLTSLLSILHYIQIMVDAKKKSITISCFAGILFHLGLITFDVVTSLTVKLSDLFRGSLQDTSDPSSLGLRYFNILFSFILAGLGLAFTPVKKIPGELLNKTTAIFRNINSVDTFMKNNFDLISHGTTWYSTQKQKCELMLVNLGELQPEVELWIEKANVVISAENVAKLDVEVSRQKLLISCASDGTVLYGKLAKLMLETPNNRPVVVVYNMVDKMLARVRSIYLEHVGKFLLTDKYSVPFCVWLYGAPGIGKSHIVPTLAADYLSAMHIPSNQDPLYRRTAGAKFWDGLNSQLLLWLSDPEQDNSDEGITQFIRDWYEIHSPIPFNPNMANVNEKGKCHKFLGTFVDSNSFFSDKRKLVLSSEAFKSRRDVVAEVVLSTDFEKHIAGLGLTGRSKIEEFSTYVKTHPEARFEGFEEYSHLRVRYSFDGNVVPSPNEEVSVKEFRILLTERLVALTATRRLNSKVKSDLFESLTTENTAKKLAELSVEKVQSIIDTISTITGMEEAEKLADATNKAKETAVEEPDDECTLQDKTDDLTHVGDIFLDCASRMNGVTQCIHDVMIKYHGDSSLNLSVLNGRIVSMLPRTLLQATMDSEDFYAIQAGFTSDHCYLPDNPCHCHEGLRNLSFMLNYDDIPSEDIPIYRNALNAEEVKLTSAVPPCPTVITKIFTFMSLIAVVSMLVYLIVWICKKFCSSGKNQDYERMMKTVKARSPGSKVLQVNPKLQDEEKVVMKGCGLFSCTYKEGDSLKEVSTNMYSLGGTVWYLPGHTVRKLRSFKPGNCTFTYRTHAGSLVVQIVPWSECTTKYAFEVEHDIGVITHPRLQPVRKKVNLFANAKEINSISSDLCVYSWNKGIYSKTSVNRARVQIAQPDGHQQQLLTYYGFQGKGLCGSPVVDTISGKIVGFHNAGWPPTSKGGATICGKSLVEYLLKESGALFTDAHDFETKPSTSSFANDFCVVEELVDPTFIGRISTKSSLHKSSLFGVLGEPEKVIPEGKLEDAFKCMEPYSKEPKVLVLPDWIVDKTAEEYADVVIKNAPPVSLFKPKPLSVKTALEGIPNLPFHLPPMRDTSAGLPLLNLGLPKKGQCFSETIDENGRTITGLHPTFVKLYNEFSNELVSGCKPRSNAMLFLKDERKKPTKAIRGINGSDFVVHVMFLQYFLPFFAAYRKAKFRVGSAIGSNIDNEAFSMFSYMGEVEPEMSYSQARYITADYKNFGPTIVHHIAGKIIDIIVKWYEVHGDVTPHDVLMMRRLFAVMLNSDHVVLHYWFRPQQGIFSGNPFTAEFNTFVNNLYIRAAWLYVCSANPKLAAVSGDDPFLIFREKVRIVTYGDDLVARTHSCLYPVFNNITIKSFMDLVGLEFTDALKRPTMVETDEFSKVSFLKRSFTPHPMRFDCLLAALDMGTIRDMICYVRGKGETDQKSVVIAKDAVRFLHGHGPAAFAEMRSKIVSFCENSESDVLRSAEFMSWSQIDAQVFDVQDDFVRNVLG</sequence>
<feature type="transmembrane region" description="Helical" evidence="13">
    <location>
        <begin position="1264"/>
        <end position="1289"/>
    </location>
</feature>
<keyword evidence="2" id="KW-0696">RNA-directed RNA polymerase</keyword>
<dbReference type="InterPro" id="IPR007094">
    <property type="entry name" value="RNA-dir_pol_PSvirus"/>
</dbReference>
<dbReference type="InterPro" id="IPR001205">
    <property type="entry name" value="RNA-dir_pol_C"/>
</dbReference>
<dbReference type="Pfam" id="PF00680">
    <property type="entry name" value="RdRP_1"/>
    <property type="match status" value="1"/>
</dbReference>
<dbReference type="InterPro" id="IPR000605">
    <property type="entry name" value="Helicase_SF3_ssDNA/RNA_vir"/>
</dbReference>
<keyword evidence="13" id="KW-0472">Membrane</keyword>
<protein>
    <submittedName>
        <fullName evidence="16">Polyprotein</fullName>
    </submittedName>
</protein>
<dbReference type="GO" id="GO:0039694">
    <property type="term" value="P:viral RNA genome replication"/>
    <property type="evidence" value="ECO:0007669"/>
    <property type="project" value="InterPro"/>
</dbReference>
<keyword evidence="6" id="KW-0547">Nucleotide-binding</keyword>
<dbReference type="GO" id="GO:0003724">
    <property type="term" value="F:RNA helicase activity"/>
    <property type="evidence" value="ECO:0007669"/>
    <property type="project" value="InterPro"/>
</dbReference>